<dbReference type="EMBL" id="GBRH01250255">
    <property type="protein sequence ID" value="JAD47640.1"/>
    <property type="molecule type" value="Transcribed_RNA"/>
</dbReference>
<sequence>MRLIERGNWTMNHKWSLYAKIVMPFYTNPIR</sequence>
<evidence type="ECO:0000313" key="1">
    <source>
        <dbReference type="EMBL" id="JAD47640.1"/>
    </source>
</evidence>
<protein>
    <submittedName>
        <fullName evidence="1">Uncharacterized protein</fullName>
    </submittedName>
</protein>
<dbReference type="AlphaFoldDB" id="A0A0A9AFF2"/>
<reference evidence="1" key="2">
    <citation type="journal article" date="2015" name="Data Brief">
        <title>Shoot transcriptome of the giant reed, Arundo donax.</title>
        <authorList>
            <person name="Barrero R.A."/>
            <person name="Guerrero F.D."/>
            <person name="Moolhuijzen P."/>
            <person name="Goolsby J.A."/>
            <person name="Tidwell J."/>
            <person name="Bellgard S.E."/>
            <person name="Bellgard M.I."/>
        </authorList>
    </citation>
    <scope>NUCLEOTIDE SEQUENCE</scope>
    <source>
        <tissue evidence="1">Shoot tissue taken approximately 20 cm above the soil surface</tissue>
    </source>
</reference>
<name>A0A0A9AFF2_ARUDO</name>
<accession>A0A0A9AFF2</accession>
<organism evidence="1">
    <name type="scientific">Arundo donax</name>
    <name type="common">Giant reed</name>
    <name type="synonym">Donax arundinaceus</name>
    <dbReference type="NCBI Taxonomy" id="35708"/>
    <lineage>
        <taxon>Eukaryota</taxon>
        <taxon>Viridiplantae</taxon>
        <taxon>Streptophyta</taxon>
        <taxon>Embryophyta</taxon>
        <taxon>Tracheophyta</taxon>
        <taxon>Spermatophyta</taxon>
        <taxon>Magnoliopsida</taxon>
        <taxon>Liliopsida</taxon>
        <taxon>Poales</taxon>
        <taxon>Poaceae</taxon>
        <taxon>PACMAD clade</taxon>
        <taxon>Arundinoideae</taxon>
        <taxon>Arundineae</taxon>
        <taxon>Arundo</taxon>
    </lineage>
</organism>
<reference evidence="1" key="1">
    <citation type="submission" date="2014-09" db="EMBL/GenBank/DDBJ databases">
        <authorList>
            <person name="Magalhaes I.L.F."/>
            <person name="Oliveira U."/>
            <person name="Santos F.R."/>
            <person name="Vidigal T.H.D.A."/>
            <person name="Brescovit A.D."/>
            <person name="Santos A.J."/>
        </authorList>
    </citation>
    <scope>NUCLEOTIDE SEQUENCE</scope>
    <source>
        <tissue evidence="1">Shoot tissue taken approximately 20 cm above the soil surface</tissue>
    </source>
</reference>
<proteinExistence type="predicted"/>